<dbReference type="Gene3D" id="2.130.10.10">
    <property type="entry name" value="YVTN repeat-like/Quinoprotein amine dehydrogenase"/>
    <property type="match status" value="1"/>
</dbReference>
<keyword evidence="1" id="KW-0732">Signal</keyword>
<dbReference type="InterPro" id="IPR011043">
    <property type="entry name" value="Gal_Oxase/kelch_b-propeller"/>
</dbReference>
<comment type="caution">
    <text evidence="2">The sequence shown here is derived from an EMBL/GenBank/DDBJ whole genome shotgun (WGS) entry which is preliminary data.</text>
</comment>
<dbReference type="PANTHER" id="PTHR42754">
    <property type="entry name" value="ENDOGLUCANASE"/>
    <property type="match status" value="1"/>
</dbReference>
<dbReference type="Proteomes" id="UP000219329">
    <property type="component" value="Unassembled WGS sequence"/>
</dbReference>
<evidence type="ECO:0000256" key="1">
    <source>
        <dbReference type="SAM" id="SignalP"/>
    </source>
</evidence>
<accession>A0A2A5W9T6</accession>
<dbReference type="EMBL" id="NTJZ01000010">
    <property type="protein sequence ID" value="PDH33172.1"/>
    <property type="molecule type" value="Genomic_DNA"/>
</dbReference>
<name>A0A2A5W9T6_9GAMM</name>
<proteinExistence type="predicted"/>
<dbReference type="PANTHER" id="PTHR42754:SF1">
    <property type="entry name" value="LIPOPROTEIN"/>
    <property type="match status" value="1"/>
</dbReference>
<reference evidence="2 3" key="1">
    <citation type="submission" date="2017-08" db="EMBL/GenBank/DDBJ databases">
        <title>Fine stratification of microbial communities through a metagenomic profile of the photic zone.</title>
        <authorList>
            <person name="Haro-Moreno J.M."/>
            <person name="Lopez-Perez M."/>
            <person name="De La Torre J."/>
            <person name="Picazo A."/>
            <person name="Camacho A."/>
            <person name="Rodriguez-Valera F."/>
        </authorList>
    </citation>
    <scope>NUCLEOTIDE SEQUENCE [LARGE SCALE GENOMIC DNA]</scope>
    <source>
        <strain evidence="2">MED-G28</strain>
    </source>
</reference>
<feature type="chain" id="PRO_5012517752" evidence="1">
    <location>
        <begin position="20"/>
        <end position="556"/>
    </location>
</feature>
<dbReference type="SUPFAM" id="SSF50965">
    <property type="entry name" value="Galactose oxidase, central domain"/>
    <property type="match status" value="1"/>
</dbReference>
<feature type="signal peptide" evidence="1">
    <location>
        <begin position="1"/>
        <end position="19"/>
    </location>
</feature>
<protein>
    <submittedName>
        <fullName evidence="2">Uncharacterized protein</fullName>
    </submittedName>
</protein>
<dbReference type="AlphaFoldDB" id="A0A2A5W9T6"/>
<organism evidence="2 3">
    <name type="scientific">OM182 bacterium MED-G28</name>
    <dbReference type="NCBI Taxonomy" id="1986256"/>
    <lineage>
        <taxon>Bacteria</taxon>
        <taxon>Pseudomonadati</taxon>
        <taxon>Pseudomonadota</taxon>
        <taxon>Gammaproteobacteria</taxon>
        <taxon>OMG group</taxon>
        <taxon>OM182 clade</taxon>
    </lineage>
</organism>
<evidence type="ECO:0000313" key="3">
    <source>
        <dbReference type="Proteomes" id="UP000219329"/>
    </source>
</evidence>
<dbReference type="InterPro" id="IPR015943">
    <property type="entry name" value="WD40/YVTN_repeat-like_dom_sf"/>
</dbReference>
<gene>
    <name evidence="2" type="ORF">CNF02_09485</name>
</gene>
<sequence>MFPKILTITLCLVCSTAFSYETSSYDQGTITVPSVVVGDKAYRVSLVVSPCTQTCVTIESAVEVTPPQNASGTYFDGELTVHSVDVSGKLYSASFQLSNLALYEFTLLNAELIGVKTDPNSMYFSWDTGYGTPAEEKPQRGFETIDGGFIACGSGGNDTANDVLIMKIDRNGNLVWQQQFGSTNNKSDIGYDCLEIEDGIIVAGAQTYSSSSTQERWLAKLDKETGSQIWERYYSIDQLGQEQRNDFVADAIHEVILGADGMLYATGYLGAELLGFAFMAQGGTSFLMKIDPKSGQLIDENIMSNQGLTFGSSVVESDGGIYVIGTYDGDKMGISFFNKDSLALEWTKFYPCGKESENCENDAGWGNLGLNATHGVGGGVVTVGHYPMEVKDETKEWEPFQIKVIKWKPTGGVPPYLELEWEQNYYNPREFEPIDGDHFMRNEAWGIVTVQKKDGYPNDGYIFVAGDGDETGDVDAKSTKFPDLPSSSIWMAYVGYLGVDGSRYWDDVYMTDSLTDPGNEAGEYISTTSDAGLMLFIDSDIKTENPNAFGFTKLIQ</sequence>
<evidence type="ECO:0000313" key="2">
    <source>
        <dbReference type="EMBL" id="PDH33172.1"/>
    </source>
</evidence>